<dbReference type="SUPFAM" id="SSF51430">
    <property type="entry name" value="NAD(P)-linked oxidoreductase"/>
    <property type="match status" value="1"/>
</dbReference>
<gene>
    <name evidence="4" type="ORF">RM550_14075</name>
</gene>
<protein>
    <submittedName>
        <fullName evidence="4">Aldo/keto reductase</fullName>
    </submittedName>
</protein>
<reference evidence="4" key="1">
    <citation type="submission" date="2024-05" db="EMBL/GenBank/DDBJ databases">
        <title>30 novel species of actinomycetes from the DSMZ collection.</title>
        <authorList>
            <person name="Nouioui I."/>
        </authorList>
    </citation>
    <scope>NUCLEOTIDE SEQUENCE</scope>
    <source>
        <strain evidence="4">DSM 41527</strain>
    </source>
</reference>
<dbReference type="Gene3D" id="3.20.20.100">
    <property type="entry name" value="NADP-dependent oxidoreductase domain"/>
    <property type="match status" value="1"/>
</dbReference>
<evidence type="ECO:0000313" key="5">
    <source>
        <dbReference type="Proteomes" id="UP001180551"/>
    </source>
</evidence>
<dbReference type="PROSITE" id="PS51257">
    <property type="entry name" value="PROKAR_LIPOPROTEIN"/>
    <property type="match status" value="1"/>
</dbReference>
<evidence type="ECO:0000256" key="2">
    <source>
        <dbReference type="SAM" id="MobiDB-lite"/>
    </source>
</evidence>
<sequence length="349" mass="38297">MWETKLADGFSVSALGLGCSSMSYGYGPGQRDDEESTRVIHRSLDLGVNLFDTADVYGPFTNEELLGRALEHHGHEANIATKCGLIAQPDGRFVRDGRPEYLRRACEASLRRLRTDTIDLYQLHRVDPAVPLAETWGALGELVTEGKVRALGISHATCEELDQIHAIFPITTVQYELSVWAPQSKRDILPWCRRNGVGFLAFAPIGRGFLTGKVSHERLHTGDSRVRDPRFRAEAMRSNAVLLDALREVAARHDGATTSQVAIAWVLAQGPGVVPIPGTRHLRWLEENVATAELRLTDADLHRLDSLPATVGEMCWDSVRAEYPSRTDIREATGVRESAGAGQETAGGA</sequence>
<feature type="region of interest" description="Disordered" evidence="2">
    <location>
        <begin position="330"/>
        <end position="349"/>
    </location>
</feature>
<name>A0ABU2T6K4_9ACTN</name>
<dbReference type="InterPro" id="IPR036812">
    <property type="entry name" value="NAD(P)_OxRdtase_dom_sf"/>
</dbReference>
<evidence type="ECO:0000313" key="4">
    <source>
        <dbReference type="EMBL" id="MDT0456851.1"/>
    </source>
</evidence>
<dbReference type="PANTHER" id="PTHR43625:SF40">
    <property type="entry name" value="ALDO-KETO REDUCTASE YAKC [NADP(+)]"/>
    <property type="match status" value="1"/>
</dbReference>
<comment type="caution">
    <text evidence="4">The sequence shown here is derived from an EMBL/GenBank/DDBJ whole genome shotgun (WGS) entry which is preliminary data.</text>
</comment>
<dbReference type="Pfam" id="PF00248">
    <property type="entry name" value="Aldo_ket_red"/>
    <property type="match status" value="1"/>
</dbReference>
<dbReference type="InterPro" id="IPR023210">
    <property type="entry name" value="NADP_OxRdtase_dom"/>
</dbReference>
<dbReference type="InterPro" id="IPR050791">
    <property type="entry name" value="Aldo-Keto_reductase"/>
</dbReference>
<dbReference type="EMBL" id="JAVRFE010000015">
    <property type="protein sequence ID" value="MDT0456851.1"/>
    <property type="molecule type" value="Genomic_DNA"/>
</dbReference>
<dbReference type="RefSeq" id="WP_311624030.1">
    <property type="nucleotide sequence ID" value="NZ_JAVRFE010000015.1"/>
</dbReference>
<accession>A0ABU2T6K4</accession>
<proteinExistence type="predicted"/>
<organism evidence="4 5">
    <name type="scientific">Streptomyces mooreae</name>
    <dbReference type="NCBI Taxonomy" id="3075523"/>
    <lineage>
        <taxon>Bacteria</taxon>
        <taxon>Bacillati</taxon>
        <taxon>Actinomycetota</taxon>
        <taxon>Actinomycetes</taxon>
        <taxon>Kitasatosporales</taxon>
        <taxon>Streptomycetaceae</taxon>
        <taxon>Streptomyces</taxon>
    </lineage>
</organism>
<keyword evidence="1" id="KW-0560">Oxidoreductase</keyword>
<evidence type="ECO:0000259" key="3">
    <source>
        <dbReference type="Pfam" id="PF00248"/>
    </source>
</evidence>
<dbReference type="InterPro" id="IPR020471">
    <property type="entry name" value="AKR"/>
</dbReference>
<dbReference type="Proteomes" id="UP001180551">
    <property type="component" value="Unassembled WGS sequence"/>
</dbReference>
<dbReference type="PRINTS" id="PR00069">
    <property type="entry name" value="ALDKETRDTASE"/>
</dbReference>
<keyword evidence="5" id="KW-1185">Reference proteome</keyword>
<evidence type="ECO:0000256" key="1">
    <source>
        <dbReference type="ARBA" id="ARBA00023002"/>
    </source>
</evidence>
<dbReference type="PANTHER" id="PTHR43625">
    <property type="entry name" value="AFLATOXIN B1 ALDEHYDE REDUCTASE"/>
    <property type="match status" value="1"/>
</dbReference>
<feature type="domain" description="NADP-dependent oxidoreductase" evidence="3">
    <location>
        <begin position="15"/>
        <end position="307"/>
    </location>
</feature>